<feature type="chain" id="PRO_5012081740" evidence="2">
    <location>
        <begin position="23"/>
        <end position="256"/>
    </location>
</feature>
<proteinExistence type="predicted"/>
<accession>A0A225WJD6</accession>
<feature type="region of interest" description="Disordered" evidence="1">
    <location>
        <begin position="190"/>
        <end position="256"/>
    </location>
</feature>
<dbReference type="EMBL" id="NBNE01000687">
    <property type="protein sequence ID" value="OWZ17813.1"/>
    <property type="molecule type" value="Genomic_DNA"/>
</dbReference>
<name>A0A225WJD6_9STRA</name>
<reference evidence="4" key="1">
    <citation type="submission" date="2017-03" db="EMBL/GenBank/DDBJ databases">
        <title>Phytopthora megakarya and P. palmivora, two closely related causual agents of cacao black pod achieved similar genome size and gene model numbers by different mechanisms.</title>
        <authorList>
            <person name="Ali S."/>
            <person name="Shao J."/>
            <person name="Larry D.J."/>
            <person name="Kronmiller B."/>
            <person name="Shen D."/>
            <person name="Strem M.D."/>
            <person name="Melnick R.L."/>
            <person name="Guiltinan M.J."/>
            <person name="Tyler B.M."/>
            <person name="Meinhardt L.W."/>
            <person name="Bailey B.A."/>
        </authorList>
    </citation>
    <scope>NUCLEOTIDE SEQUENCE [LARGE SCALE GENOMIC DNA]</scope>
    <source>
        <strain evidence="4">zdho120</strain>
    </source>
</reference>
<evidence type="ECO:0000256" key="1">
    <source>
        <dbReference type="SAM" id="MobiDB-lite"/>
    </source>
</evidence>
<dbReference type="AlphaFoldDB" id="A0A225WJD6"/>
<protein>
    <submittedName>
        <fullName evidence="3">Uncharacterized protein</fullName>
    </submittedName>
</protein>
<organism evidence="3 4">
    <name type="scientific">Phytophthora megakarya</name>
    <dbReference type="NCBI Taxonomy" id="4795"/>
    <lineage>
        <taxon>Eukaryota</taxon>
        <taxon>Sar</taxon>
        <taxon>Stramenopiles</taxon>
        <taxon>Oomycota</taxon>
        <taxon>Peronosporomycetes</taxon>
        <taxon>Peronosporales</taxon>
        <taxon>Peronosporaceae</taxon>
        <taxon>Phytophthora</taxon>
    </lineage>
</organism>
<gene>
    <name evidence="3" type="ORF">PHMEG_0008185</name>
</gene>
<evidence type="ECO:0000256" key="2">
    <source>
        <dbReference type="SAM" id="SignalP"/>
    </source>
</evidence>
<keyword evidence="4" id="KW-1185">Reference proteome</keyword>
<dbReference type="STRING" id="4795.A0A225WJD6"/>
<feature type="region of interest" description="Disordered" evidence="1">
    <location>
        <begin position="134"/>
        <end position="154"/>
    </location>
</feature>
<sequence length="256" mass="27571">MVSAIAFSSAVTLLAFAPHASAHGFLNDPEASFKEGVSKTGWVINIDNFWDIGSGGDQVGKFKTMAKEKGMSVKDVLLEMANGKKCGNTRTDVDPKPIPSDGKVKFLGNGGTGFGHQGPCEVYLDDKMVFQRDNCEDEVPGGPPGSNEPSEMSVDFSSCKGKCTVALYWLAFQNEQWQAYINCVPVSGNGESTTQTEGSKTETSSKSEDQQKKADDKKMEGDDQEKKQEERSSIDVGFSNLTENAGTVMPATNLQP</sequence>
<feature type="signal peptide" evidence="2">
    <location>
        <begin position="1"/>
        <end position="22"/>
    </location>
</feature>
<feature type="compositionally biased region" description="Polar residues" evidence="1">
    <location>
        <begin position="239"/>
        <end position="256"/>
    </location>
</feature>
<dbReference type="Proteomes" id="UP000198211">
    <property type="component" value="Unassembled WGS sequence"/>
</dbReference>
<keyword evidence="2" id="KW-0732">Signal</keyword>
<feature type="compositionally biased region" description="Basic and acidic residues" evidence="1">
    <location>
        <begin position="199"/>
        <end position="233"/>
    </location>
</feature>
<evidence type="ECO:0000313" key="4">
    <source>
        <dbReference type="Proteomes" id="UP000198211"/>
    </source>
</evidence>
<evidence type="ECO:0000313" key="3">
    <source>
        <dbReference type="EMBL" id="OWZ17813.1"/>
    </source>
</evidence>
<comment type="caution">
    <text evidence="3">The sequence shown here is derived from an EMBL/GenBank/DDBJ whole genome shotgun (WGS) entry which is preliminary data.</text>
</comment>